<comment type="caution">
    <text evidence="8">The sequence shown here is derived from an EMBL/GenBank/DDBJ whole genome shotgun (WGS) entry which is preliminary data.</text>
</comment>
<evidence type="ECO:0000313" key="9">
    <source>
        <dbReference type="Proteomes" id="UP001460270"/>
    </source>
</evidence>
<dbReference type="Gene3D" id="3.30.420.10">
    <property type="entry name" value="Ribonuclease H-like superfamily/Ribonuclease H"/>
    <property type="match status" value="1"/>
</dbReference>
<dbReference type="InterPro" id="IPR000477">
    <property type="entry name" value="RT_dom"/>
</dbReference>
<feature type="region of interest" description="Disordered" evidence="4">
    <location>
        <begin position="1026"/>
        <end position="1067"/>
    </location>
</feature>
<evidence type="ECO:0000259" key="6">
    <source>
        <dbReference type="PROSITE" id="PS50878"/>
    </source>
</evidence>
<dbReference type="GO" id="GO:0008270">
    <property type="term" value="F:zinc ion binding"/>
    <property type="evidence" value="ECO:0007669"/>
    <property type="project" value="UniProtKB-KW"/>
</dbReference>
<protein>
    <recommendedName>
        <fullName evidence="2">ribonuclease H</fullName>
        <ecNumber evidence="2">3.1.26.4</ecNumber>
    </recommendedName>
</protein>
<dbReference type="InterPro" id="IPR043128">
    <property type="entry name" value="Rev_trsase/Diguanyl_cyclase"/>
</dbReference>
<evidence type="ECO:0000256" key="4">
    <source>
        <dbReference type="SAM" id="MobiDB-lite"/>
    </source>
</evidence>
<dbReference type="Pfam" id="PF00078">
    <property type="entry name" value="RVT_1"/>
    <property type="match status" value="1"/>
</dbReference>
<dbReference type="FunFam" id="3.30.420.10:FF:000063">
    <property type="entry name" value="Retrovirus-related Pol polyprotein from transposon 297-like Protein"/>
    <property type="match status" value="1"/>
</dbReference>
<dbReference type="InterPro" id="IPR036397">
    <property type="entry name" value="RNaseH_sf"/>
</dbReference>
<dbReference type="PANTHER" id="PTHR37984:SF8">
    <property type="entry name" value="CCHC-TYPE DOMAIN-CONTAINING PROTEIN"/>
    <property type="match status" value="1"/>
</dbReference>
<dbReference type="GO" id="GO:0003676">
    <property type="term" value="F:nucleic acid binding"/>
    <property type="evidence" value="ECO:0007669"/>
    <property type="project" value="InterPro"/>
</dbReference>
<dbReference type="PANTHER" id="PTHR37984">
    <property type="entry name" value="PROTEIN CBG26694"/>
    <property type="match status" value="1"/>
</dbReference>
<dbReference type="GO" id="GO:0015074">
    <property type="term" value="P:DNA integration"/>
    <property type="evidence" value="ECO:0007669"/>
    <property type="project" value="InterPro"/>
</dbReference>
<reference evidence="9" key="1">
    <citation type="submission" date="2024-04" db="EMBL/GenBank/DDBJ databases">
        <title>Salinicola lusitanus LLJ914,a marine bacterium isolated from the Okinawa Trough.</title>
        <authorList>
            <person name="Li J."/>
        </authorList>
    </citation>
    <scope>NUCLEOTIDE SEQUENCE [LARGE SCALE GENOMIC DNA]</scope>
</reference>
<keyword evidence="3" id="KW-0862">Zinc</keyword>
<evidence type="ECO:0000259" key="7">
    <source>
        <dbReference type="PROSITE" id="PS50994"/>
    </source>
</evidence>
<dbReference type="SUPFAM" id="SSF53098">
    <property type="entry name" value="Ribonuclease H-like"/>
    <property type="match status" value="1"/>
</dbReference>
<keyword evidence="3" id="KW-0479">Metal-binding</keyword>
<feature type="domain" description="CCHC-type" evidence="5">
    <location>
        <begin position="226"/>
        <end position="241"/>
    </location>
</feature>
<keyword evidence="3" id="KW-0863">Zinc-finger</keyword>
<gene>
    <name evidence="8" type="ORF">WMY93_005526</name>
</gene>
<dbReference type="PROSITE" id="PS50878">
    <property type="entry name" value="RT_POL"/>
    <property type="match status" value="1"/>
</dbReference>
<keyword evidence="9" id="KW-1185">Reference proteome</keyword>
<dbReference type="InterPro" id="IPR043502">
    <property type="entry name" value="DNA/RNA_pol_sf"/>
</dbReference>
<feature type="compositionally biased region" description="Polar residues" evidence="4">
    <location>
        <begin position="1033"/>
        <end position="1042"/>
    </location>
</feature>
<dbReference type="PROSITE" id="PS50158">
    <property type="entry name" value="ZF_CCHC"/>
    <property type="match status" value="1"/>
</dbReference>
<dbReference type="InterPro" id="IPR050951">
    <property type="entry name" value="Retrovirus_Pol_polyprotein"/>
</dbReference>
<dbReference type="GO" id="GO:0004523">
    <property type="term" value="F:RNA-DNA hybrid ribonuclease activity"/>
    <property type="evidence" value="ECO:0007669"/>
    <property type="project" value="UniProtKB-EC"/>
</dbReference>
<feature type="domain" description="Integrase catalytic" evidence="7">
    <location>
        <begin position="785"/>
        <end position="946"/>
    </location>
</feature>
<evidence type="ECO:0000259" key="5">
    <source>
        <dbReference type="PROSITE" id="PS50158"/>
    </source>
</evidence>
<dbReference type="FunFam" id="3.30.70.270:FF:000026">
    <property type="entry name" value="Transposon Ty3-G Gag-Pol polyprotein"/>
    <property type="match status" value="1"/>
</dbReference>
<dbReference type="Gene3D" id="3.10.10.10">
    <property type="entry name" value="HIV Type 1 Reverse Transcriptase, subunit A, domain 1"/>
    <property type="match status" value="1"/>
</dbReference>
<evidence type="ECO:0000256" key="1">
    <source>
        <dbReference type="ARBA" id="ARBA00010879"/>
    </source>
</evidence>
<dbReference type="Pfam" id="PF00665">
    <property type="entry name" value="rve"/>
    <property type="match status" value="1"/>
</dbReference>
<dbReference type="InterPro" id="IPR041577">
    <property type="entry name" value="RT_RNaseH_2"/>
</dbReference>
<dbReference type="InterPro" id="IPR001878">
    <property type="entry name" value="Znf_CCHC"/>
</dbReference>
<dbReference type="EMBL" id="JBBPFD010000004">
    <property type="protein sequence ID" value="KAK7929131.1"/>
    <property type="molecule type" value="Genomic_DNA"/>
</dbReference>
<dbReference type="Proteomes" id="UP001460270">
    <property type="component" value="Unassembled WGS sequence"/>
</dbReference>
<dbReference type="AlphaFoldDB" id="A0AAW0PLN8"/>
<comment type="similarity">
    <text evidence="1">Belongs to the beta type-B retroviral polymerase family. HERV class-II K(HML-2) pol subfamily.</text>
</comment>
<accession>A0AAW0PLN8</accession>
<proteinExistence type="inferred from homology"/>
<dbReference type="EC" id="3.1.26.4" evidence="2"/>
<organism evidence="8 9">
    <name type="scientific">Mugilogobius chulae</name>
    <name type="common">yellowstripe goby</name>
    <dbReference type="NCBI Taxonomy" id="88201"/>
    <lineage>
        <taxon>Eukaryota</taxon>
        <taxon>Metazoa</taxon>
        <taxon>Chordata</taxon>
        <taxon>Craniata</taxon>
        <taxon>Vertebrata</taxon>
        <taxon>Euteleostomi</taxon>
        <taxon>Actinopterygii</taxon>
        <taxon>Neopterygii</taxon>
        <taxon>Teleostei</taxon>
        <taxon>Neoteleostei</taxon>
        <taxon>Acanthomorphata</taxon>
        <taxon>Gobiaria</taxon>
        <taxon>Gobiiformes</taxon>
        <taxon>Gobioidei</taxon>
        <taxon>Gobiidae</taxon>
        <taxon>Gobionellinae</taxon>
        <taxon>Mugilogobius</taxon>
    </lineage>
</organism>
<feature type="compositionally biased region" description="Low complexity" evidence="4">
    <location>
        <begin position="1043"/>
        <end position="1060"/>
    </location>
</feature>
<evidence type="ECO:0000256" key="2">
    <source>
        <dbReference type="ARBA" id="ARBA00012180"/>
    </source>
</evidence>
<dbReference type="Pfam" id="PF17919">
    <property type="entry name" value="RT_RNaseH_2"/>
    <property type="match status" value="1"/>
</dbReference>
<feature type="domain" description="Reverse transcriptase" evidence="6">
    <location>
        <begin position="440"/>
        <end position="623"/>
    </location>
</feature>
<evidence type="ECO:0000313" key="8">
    <source>
        <dbReference type="EMBL" id="KAK7929131.1"/>
    </source>
</evidence>
<sequence>MDGLKAPQTLCLDSNNLSKTWKTWRDEFQLYVGLTVAADDEEKKVTLFRYLVGESGRELLDTLMGDTAQADWKVKDMIEKFDNYCSPTVNETVERYKFFTRNQGSSESIDGYVTELKLLAKTCNFGTLRDSLIRDRIVCGINNTSMRERLLRERAMTLDACIQLCRAAELSRENCKAIAGPTVEEVHAVHGASRHQQKDTDNTVECKFCGRTHERSKQKCPAFGKKCKKCGKENHFAAKCKARPDMRKKKTVHNVTECESEYEDILCVKDETQSENVNTVDSNKAKDTKLFADVKLDETKSVLVMYNSSKVKPLGKCKVKLRNPRNQKLYQLEFQVVDRDCTVPLIGKRASEAMKLIKVHYENIMAIDSIVTKEEDTKGQWTLEQIKTDFADVFTGDGCLEGEYRMEVDTSVKPVQLPKRRVPVAMMKPLKEELQDLERRGIITPVDCSTDWISSMVVVQKQSGKPRVCIDPKPLNKALKRSHFPLATIEDVLPDMSKAKVFTVCDVKSGFWHVRLAEESSYLTTFSTPFGRYRWLRMPMGISPAPEVFQRKLTQALDGLPGLYIIADDVLITGQGESQESAVRDHDTKLRQFLERCKLKNIKLNPEKFKLRQSECTYIGHRLTANGLKVDPDKVRAIEQMPRPTDVKAVQRLLGMANYLAKFCPHLSDQCEVLRQLTHKDTEWEWTEQHENAFVKLKETIADAPVLKYYSPEDDLVVQCDASDTGLGAALMQTEESVPLSLFHSRKTSPAACTLLILVQKDVYGEPGMSVDDKQQKETLRPHEMPNRPWAKVGVDLFQFDNKDYHVTVDYYSNYWEIDFMPDTKSTTVIKKLKAHFARYGIPNTVVSDNGPQYSSQEFKRFSQLWEFEHKTSSPGFPQSNGKAESAVKTAKRLLYKAKASGQDPYLALLDHRNTPSQGLDTSPAQRLLSRRTRALLPLKASLLQPKVIQAEQALHNNQRRQCAYYNRSTRDLIPLKAGDSVRVQPFQPHTNWRLGTVKKRIDSRSYEVEMESGAVLRRNRRHLRQAHEAPQTVPTDIETVNPQVDQTNPVQTQTNPQTTSEMPLTTRSGRVVHKPQRYKDFVT</sequence>
<dbReference type="PROSITE" id="PS50994">
    <property type="entry name" value="INTEGRASE"/>
    <property type="match status" value="1"/>
</dbReference>
<dbReference type="SUPFAM" id="SSF56672">
    <property type="entry name" value="DNA/RNA polymerases"/>
    <property type="match status" value="1"/>
</dbReference>
<dbReference type="InterPro" id="IPR012337">
    <property type="entry name" value="RNaseH-like_sf"/>
</dbReference>
<dbReference type="Gene3D" id="3.30.70.270">
    <property type="match status" value="2"/>
</dbReference>
<dbReference type="InterPro" id="IPR001584">
    <property type="entry name" value="Integrase_cat-core"/>
</dbReference>
<evidence type="ECO:0000256" key="3">
    <source>
        <dbReference type="PROSITE-ProRule" id="PRU00047"/>
    </source>
</evidence>
<dbReference type="CDD" id="cd01647">
    <property type="entry name" value="RT_LTR"/>
    <property type="match status" value="1"/>
</dbReference>
<name>A0AAW0PLN8_9GOBI</name>